<feature type="compositionally biased region" description="Low complexity" evidence="1">
    <location>
        <begin position="1"/>
        <end position="22"/>
    </location>
</feature>
<feature type="region of interest" description="Disordered" evidence="1">
    <location>
        <begin position="194"/>
        <end position="279"/>
    </location>
</feature>
<dbReference type="EMBL" id="BTGD01000006">
    <property type="protein sequence ID" value="GMM56036.1"/>
    <property type="molecule type" value="Genomic_DNA"/>
</dbReference>
<dbReference type="AlphaFoldDB" id="A0AAV5RZ54"/>
<feature type="region of interest" description="Disordered" evidence="1">
    <location>
        <begin position="485"/>
        <end position="518"/>
    </location>
</feature>
<evidence type="ECO:0000313" key="2">
    <source>
        <dbReference type="EMBL" id="GMM56036.1"/>
    </source>
</evidence>
<feature type="region of interest" description="Disordered" evidence="1">
    <location>
        <begin position="739"/>
        <end position="765"/>
    </location>
</feature>
<keyword evidence="3" id="KW-1185">Reference proteome</keyword>
<feature type="compositionally biased region" description="Basic residues" evidence="1">
    <location>
        <begin position="106"/>
        <end position="115"/>
    </location>
</feature>
<sequence length="991" mass="105641">MPKHSSLAGVAAAGTSAAKSPSEPQNRWKIPHYYKRTATESTSASTPPHTLTPTSAQPPTFPGTAATPRSTASTPDLSRKAGRFIKSPSLKNLTSPKKLIMDDHHRKQSRAKKNAKPGMVFVNYTVQDDVDKMNADAAAVSDSSALPVTTDVPHDLSQELSHEIMQQQLMPCIPQAKPTSKQKSARKRMLKIFGASKNKFPGMHSPSGSKLSAMDPPSAQPPVPHHHHSHSQAVTKPTPLNRSISTPSLVGKEEMVMPSGSGSSGNTRGSVSSSQGKRASGVFMKHAASGKLRSTSSSIASSGMLMQQLDTEVSFDDMMAEMVPKSDNTQLQKTNGSTYSNLTSTYMNDPQLNAVTASLPMYSASSANISGNSGRGASEAAGSEQAKLLEFNFKNPLSLNSATSLNSSSDTRHNTTFSASATHLPQYAAHNGQNVSPISNNTFGISPSSESPNVRQVNSHPTGHEDNDASIAFSKMFTQKKRASTMDSIAPSRSSRNSLTNGVLQAKPTGTGNSDGSLNNNPISTAMANMYSPIRTVSPARTRSSTRGSANFRLSKDFTALGSVPDSTETGYVNNSAYMDSQNTHKIPMMNPGNVNGINLTNNRSTHRKKQESISEAFNKQQQMMNNTIQTPSTGMPLVTPPYFATAFGVPSSNSTSSTPSVGDLSAVGYTSQNNAHQTGSMYLDGNAQMDNNQSNSVIELSDIQTPMESTTQTMMPMSAQSVPTQGTPSNNIIRQTKDHKASRPMHDQESAQYLPNDVSTSGSSAMESLMTNSLSASTSITFNGMPTSAPNVVYQNDNGTPYTLVNTGAAMKEVDLNHFANNGQQSQNSLPEQNVNIQDNVNNNNSQFNEDQLINQMYMEFEFENPAASSVEQPRMSNNGTTANMGFTNQSPAMTAIAEPASSSSPSTIIPGSNVFMQHGDHGNSTTSTNITYNNSMANASQMGNSTLHSASTMPGDVTNVGSAMNMTFGESSMNDFNNNDIATAFFLDN</sequence>
<evidence type="ECO:0000256" key="1">
    <source>
        <dbReference type="SAM" id="MobiDB-lite"/>
    </source>
</evidence>
<name>A0AAV5RZ54_MAUHU</name>
<feature type="region of interest" description="Disordered" evidence="1">
    <location>
        <begin position="1"/>
        <end position="115"/>
    </location>
</feature>
<gene>
    <name evidence="2" type="ORF">DAKH74_026520</name>
</gene>
<dbReference type="Proteomes" id="UP001377567">
    <property type="component" value="Unassembled WGS sequence"/>
</dbReference>
<feature type="compositionally biased region" description="Low complexity" evidence="1">
    <location>
        <begin position="259"/>
        <end position="274"/>
    </location>
</feature>
<feature type="compositionally biased region" description="Low complexity" evidence="1">
    <location>
        <begin position="64"/>
        <end position="75"/>
    </location>
</feature>
<feature type="compositionally biased region" description="Low complexity" evidence="1">
    <location>
        <begin position="39"/>
        <end position="49"/>
    </location>
</feature>
<protein>
    <submittedName>
        <fullName evidence="2">Bck2 protein</fullName>
    </submittedName>
</protein>
<reference evidence="2 3" key="1">
    <citation type="journal article" date="2023" name="Elife">
        <title>Identification of key yeast species and microbe-microbe interactions impacting larval growth of Drosophila in the wild.</title>
        <authorList>
            <person name="Mure A."/>
            <person name="Sugiura Y."/>
            <person name="Maeda R."/>
            <person name="Honda K."/>
            <person name="Sakurai N."/>
            <person name="Takahashi Y."/>
            <person name="Watada M."/>
            <person name="Katoh T."/>
            <person name="Gotoh A."/>
            <person name="Gotoh Y."/>
            <person name="Taniguchi I."/>
            <person name="Nakamura K."/>
            <person name="Hayashi T."/>
            <person name="Katayama T."/>
            <person name="Uemura T."/>
            <person name="Hattori Y."/>
        </authorList>
    </citation>
    <scope>NUCLEOTIDE SEQUENCE [LARGE SCALE GENOMIC DNA]</scope>
    <source>
        <strain evidence="2 3">KH-74</strain>
    </source>
</reference>
<feature type="compositionally biased region" description="Basic and acidic residues" evidence="1">
    <location>
        <begin position="739"/>
        <end position="750"/>
    </location>
</feature>
<organism evidence="2 3">
    <name type="scientific">Maudiozyma humilis</name>
    <name type="common">Sour dough yeast</name>
    <name type="synonym">Kazachstania humilis</name>
    <dbReference type="NCBI Taxonomy" id="51915"/>
    <lineage>
        <taxon>Eukaryota</taxon>
        <taxon>Fungi</taxon>
        <taxon>Dikarya</taxon>
        <taxon>Ascomycota</taxon>
        <taxon>Saccharomycotina</taxon>
        <taxon>Saccharomycetes</taxon>
        <taxon>Saccharomycetales</taxon>
        <taxon>Saccharomycetaceae</taxon>
        <taxon>Maudiozyma</taxon>
    </lineage>
</organism>
<comment type="caution">
    <text evidence="2">The sequence shown here is derived from an EMBL/GenBank/DDBJ whole genome shotgun (WGS) entry which is preliminary data.</text>
</comment>
<feature type="compositionally biased region" description="Polar residues" evidence="1">
    <location>
        <begin position="431"/>
        <end position="461"/>
    </location>
</feature>
<feature type="compositionally biased region" description="Polar residues" evidence="1">
    <location>
        <begin position="238"/>
        <end position="248"/>
    </location>
</feature>
<proteinExistence type="predicted"/>
<feature type="compositionally biased region" description="Polar residues" evidence="1">
    <location>
        <begin position="751"/>
        <end position="765"/>
    </location>
</feature>
<evidence type="ECO:0000313" key="3">
    <source>
        <dbReference type="Proteomes" id="UP001377567"/>
    </source>
</evidence>
<accession>A0AAV5RZ54</accession>
<feature type="region of interest" description="Disordered" evidence="1">
    <location>
        <begin position="431"/>
        <end position="470"/>
    </location>
</feature>